<sequence length="520" mass="56042">MRKILAFFHALLATVLLTCGVAAFAATSILPSSGDAAEAQVAMDPFGRETPRSTVTNLLGVLASEDLGALDPYLDLPAGMDRAEVVPRLRAALDAGGTLATYQELANEPNGRLDDGLGPTREQVGTLAGGEIPILLTQSSGTDGPAIWRLSAETLQALPDIEPQAIPEEEAIVAGAPALDWVKLLGLLIAVFIATRLLAALVLLGLRQVLSRDGAVYRVLDAALPPLALVVTIVGFRLWSDAAPISIVARQVVLRYLGIAAWIVFLWFLFRLVDALARWLSLRMTRRARYQSASVTVFARRVIKAGLLVLGALGILDTLGFDVTAGVAALGIGGLVLALGAQKTVENLVGTVSVLADRPVQVGDVCKVGDVLGTIEDIGMRSTRIRTLERTVVTIPNGDFSSRQIENYTKRERFLFNETIGLEYALDAAKLREGIGLIAEALAQNEYIAPEPRRATLRYFATDSLAIETFAYIMTADFDESLRIRNDLMLDIYERLEQAGIGFAFPTQTLYLRKDETGQG</sequence>
<dbReference type="PANTHER" id="PTHR30566:SF5">
    <property type="entry name" value="MECHANOSENSITIVE ION CHANNEL PROTEIN 1, MITOCHONDRIAL-RELATED"/>
    <property type="match status" value="1"/>
</dbReference>
<evidence type="ECO:0000259" key="11">
    <source>
        <dbReference type="Pfam" id="PF21088"/>
    </source>
</evidence>
<evidence type="ECO:0000313" key="14">
    <source>
        <dbReference type="Proteomes" id="UP000439914"/>
    </source>
</evidence>
<keyword evidence="8" id="KW-0732">Signal</keyword>
<feature type="signal peptide" evidence="8">
    <location>
        <begin position="1"/>
        <end position="25"/>
    </location>
</feature>
<dbReference type="EMBL" id="JAUSWK010000003">
    <property type="protein sequence ID" value="MDQ0567178.1"/>
    <property type="molecule type" value="Genomic_DNA"/>
</dbReference>
<dbReference type="GeneID" id="93687546"/>
<dbReference type="InterPro" id="IPR049142">
    <property type="entry name" value="MS_channel_1st"/>
</dbReference>
<dbReference type="Gene3D" id="3.30.70.100">
    <property type="match status" value="1"/>
</dbReference>
<evidence type="ECO:0000256" key="4">
    <source>
        <dbReference type="ARBA" id="ARBA00022692"/>
    </source>
</evidence>
<feature type="transmembrane region" description="Helical" evidence="7">
    <location>
        <begin position="184"/>
        <end position="206"/>
    </location>
</feature>
<accession>A0A6I4UC19</accession>
<evidence type="ECO:0000256" key="5">
    <source>
        <dbReference type="ARBA" id="ARBA00022989"/>
    </source>
</evidence>
<dbReference type="Pfam" id="PF00924">
    <property type="entry name" value="MS_channel_2nd"/>
    <property type="match status" value="1"/>
</dbReference>
<evidence type="ECO:0000313" key="15">
    <source>
        <dbReference type="Proteomes" id="UP001238601"/>
    </source>
</evidence>
<dbReference type="SUPFAM" id="SSF50182">
    <property type="entry name" value="Sm-like ribonucleoproteins"/>
    <property type="match status" value="1"/>
</dbReference>
<dbReference type="RefSeq" id="WP_160767338.1">
    <property type="nucleotide sequence ID" value="NZ_JAINWE010000036.1"/>
</dbReference>
<dbReference type="GO" id="GO:0005886">
    <property type="term" value="C:plasma membrane"/>
    <property type="evidence" value="ECO:0007669"/>
    <property type="project" value="UniProtKB-SubCell"/>
</dbReference>
<feature type="domain" description="Mechanosensitive ion channel MscS" evidence="9">
    <location>
        <begin position="344"/>
        <end position="410"/>
    </location>
</feature>
<dbReference type="SUPFAM" id="SSF82689">
    <property type="entry name" value="Mechanosensitive channel protein MscS (YggB), C-terminal domain"/>
    <property type="match status" value="1"/>
</dbReference>
<comment type="subcellular location">
    <subcellularLocation>
        <location evidence="1">Cell membrane</location>
        <topology evidence="1">Multi-pass membrane protein</topology>
    </subcellularLocation>
</comment>
<feature type="domain" description="Mechanosensitive ion channel MscS C-terminal" evidence="10">
    <location>
        <begin position="419"/>
        <end position="503"/>
    </location>
</feature>
<keyword evidence="15" id="KW-1185">Reference proteome</keyword>
<dbReference type="InterPro" id="IPR011066">
    <property type="entry name" value="MscS_channel_C_sf"/>
</dbReference>
<evidence type="ECO:0000256" key="6">
    <source>
        <dbReference type="ARBA" id="ARBA00023136"/>
    </source>
</evidence>
<dbReference type="SUPFAM" id="SSF82861">
    <property type="entry name" value="Mechanosensitive channel protein MscS (YggB), transmembrane region"/>
    <property type="match status" value="1"/>
</dbReference>
<evidence type="ECO:0000313" key="12">
    <source>
        <dbReference type="EMBL" id="MDQ0567178.1"/>
    </source>
</evidence>
<evidence type="ECO:0000256" key="8">
    <source>
        <dbReference type="SAM" id="SignalP"/>
    </source>
</evidence>
<evidence type="ECO:0000256" key="7">
    <source>
        <dbReference type="SAM" id="Phobius"/>
    </source>
</evidence>
<evidence type="ECO:0000256" key="3">
    <source>
        <dbReference type="ARBA" id="ARBA00022475"/>
    </source>
</evidence>
<keyword evidence="6 7" id="KW-0472">Membrane</keyword>
<dbReference type="Proteomes" id="UP001238601">
    <property type="component" value="Unassembled WGS sequence"/>
</dbReference>
<dbReference type="Pfam" id="PF21082">
    <property type="entry name" value="MS_channel_3rd"/>
    <property type="match status" value="1"/>
</dbReference>
<dbReference type="InterPro" id="IPR010920">
    <property type="entry name" value="LSM_dom_sf"/>
</dbReference>
<dbReference type="Pfam" id="PF21088">
    <property type="entry name" value="MS_channel_1st"/>
    <property type="match status" value="1"/>
</dbReference>
<feature type="transmembrane region" description="Helical" evidence="7">
    <location>
        <begin position="218"/>
        <end position="239"/>
    </location>
</feature>
<dbReference type="PANTHER" id="PTHR30566">
    <property type="entry name" value="YNAI-RELATED MECHANOSENSITIVE ION CHANNEL"/>
    <property type="match status" value="1"/>
</dbReference>
<keyword evidence="5 7" id="KW-1133">Transmembrane helix</keyword>
<proteinExistence type="inferred from homology"/>
<dbReference type="AlphaFoldDB" id="A0A6I4UC19"/>
<feature type="domain" description="Mechanosensitive ion channel transmembrane helices 2/3" evidence="11">
    <location>
        <begin position="302"/>
        <end position="342"/>
    </location>
</feature>
<evidence type="ECO:0000259" key="9">
    <source>
        <dbReference type="Pfam" id="PF00924"/>
    </source>
</evidence>
<comment type="similarity">
    <text evidence="2">Belongs to the MscS (TC 1.A.23) family.</text>
</comment>
<feature type="transmembrane region" description="Helical" evidence="7">
    <location>
        <begin position="259"/>
        <end position="277"/>
    </location>
</feature>
<name>A0A6I4UC19_9SPHN</name>
<dbReference type="Gene3D" id="2.30.30.60">
    <property type="match status" value="1"/>
</dbReference>
<dbReference type="InterPro" id="IPR049278">
    <property type="entry name" value="MS_channel_C"/>
</dbReference>
<feature type="transmembrane region" description="Helical" evidence="7">
    <location>
        <begin position="298"/>
        <end position="317"/>
    </location>
</feature>
<comment type="caution">
    <text evidence="13">The sequence shown here is derived from an EMBL/GenBank/DDBJ whole genome shotgun (WGS) entry which is preliminary data.</text>
</comment>
<evidence type="ECO:0000256" key="1">
    <source>
        <dbReference type="ARBA" id="ARBA00004651"/>
    </source>
</evidence>
<keyword evidence="3" id="KW-1003">Cell membrane</keyword>
<dbReference type="Gene3D" id="1.10.287.1260">
    <property type="match status" value="1"/>
</dbReference>
<gene>
    <name evidence="13" type="ORF">GRI55_12030</name>
    <name evidence="12" type="ORF">QOZ97_002725</name>
</gene>
<dbReference type="Proteomes" id="UP000439914">
    <property type="component" value="Unassembled WGS sequence"/>
</dbReference>
<dbReference type="InterPro" id="IPR011014">
    <property type="entry name" value="MscS_channel_TM-2"/>
</dbReference>
<dbReference type="EMBL" id="WTYG01000004">
    <property type="protein sequence ID" value="MXP36492.1"/>
    <property type="molecule type" value="Genomic_DNA"/>
</dbReference>
<protein>
    <submittedName>
        <fullName evidence="13">Mechanosensitive ion channel</fullName>
    </submittedName>
    <submittedName>
        <fullName evidence="12">MscS family membrane protein</fullName>
    </submittedName>
</protein>
<dbReference type="InterPro" id="IPR006685">
    <property type="entry name" value="MscS_channel_2nd"/>
</dbReference>
<organism evidence="13 14">
    <name type="scientific">Qipengyuania citrea</name>
    <dbReference type="NCBI Taxonomy" id="225971"/>
    <lineage>
        <taxon>Bacteria</taxon>
        <taxon>Pseudomonadati</taxon>
        <taxon>Pseudomonadota</taxon>
        <taxon>Alphaproteobacteria</taxon>
        <taxon>Sphingomonadales</taxon>
        <taxon>Erythrobacteraceae</taxon>
        <taxon>Qipengyuania</taxon>
    </lineage>
</organism>
<evidence type="ECO:0000313" key="13">
    <source>
        <dbReference type="EMBL" id="MXP36492.1"/>
    </source>
</evidence>
<evidence type="ECO:0000256" key="2">
    <source>
        <dbReference type="ARBA" id="ARBA00008017"/>
    </source>
</evidence>
<reference evidence="13 14" key="1">
    <citation type="submission" date="2019-12" db="EMBL/GenBank/DDBJ databases">
        <title>Genomic-based taxomic classification of the family Erythrobacteraceae.</title>
        <authorList>
            <person name="Xu L."/>
        </authorList>
    </citation>
    <scope>NUCLEOTIDE SEQUENCE [LARGE SCALE GENOMIC DNA]</scope>
    <source>
        <strain evidence="13 14">CGMCC 1.8703</strain>
    </source>
</reference>
<dbReference type="GO" id="GO:0008381">
    <property type="term" value="F:mechanosensitive monoatomic ion channel activity"/>
    <property type="evidence" value="ECO:0007669"/>
    <property type="project" value="UniProtKB-ARBA"/>
</dbReference>
<dbReference type="InterPro" id="IPR023408">
    <property type="entry name" value="MscS_beta-dom_sf"/>
</dbReference>
<evidence type="ECO:0000259" key="10">
    <source>
        <dbReference type="Pfam" id="PF21082"/>
    </source>
</evidence>
<keyword evidence="4 7" id="KW-0812">Transmembrane</keyword>
<reference evidence="12 15" key="2">
    <citation type="submission" date="2023-07" db="EMBL/GenBank/DDBJ databases">
        <title>Genomic Encyclopedia of Type Strains, Phase IV (KMG-IV): sequencing the most valuable type-strain genomes for metagenomic binning, comparative biology and taxonomic classification.</title>
        <authorList>
            <person name="Goeker M."/>
        </authorList>
    </citation>
    <scope>NUCLEOTIDE SEQUENCE [LARGE SCALE GENOMIC DNA]</scope>
    <source>
        <strain evidence="12 15">DSM 14432</strain>
    </source>
</reference>
<feature type="transmembrane region" description="Helical" evidence="7">
    <location>
        <begin position="323"/>
        <end position="341"/>
    </location>
</feature>
<feature type="chain" id="PRO_5026115947" evidence="8">
    <location>
        <begin position="26"/>
        <end position="520"/>
    </location>
</feature>